<dbReference type="SUPFAM" id="SSF53187">
    <property type="entry name" value="Zn-dependent exopeptidases"/>
    <property type="match status" value="1"/>
</dbReference>
<dbReference type="EMBL" id="VDHJ01000011">
    <property type="protein sequence ID" value="TNL96022.1"/>
    <property type="molecule type" value="Genomic_DNA"/>
</dbReference>
<evidence type="ECO:0000256" key="3">
    <source>
        <dbReference type="ARBA" id="ARBA00022801"/>
    </source>
</evidence>
<dbReference type="GO" id="GO:0046872">
    <property type="term" value="F:metal ion binding"/>
    <property type="evidence" value="ECO:0007669"/>
    <property type="project" value="UniProtKB-KW"/>
</dbReference>
<dbReference type="InterPro" id="IPR002933">
    <property type="entry name" value="Peptidase_M20"/>
</dbReference>
<evidence type="ECO:0000313" key="5">
    <source>
        <dbReference type="EMBL" id="TNL96022.1"/>
    </source>
</evidence>
<dbReference type="InterPro" id="IPR051458">
    <property type="entry name" value="Cyt/Met_Dipeptidase"/>
</dbReference>
<evidence type="ECO:0000256" key="1">
    <source>
        <dbReference type="ARBA" id="ARBA00022670"/>
    </source>
</evidence>
<dbReference type="Gene3D" id="3.40.630.10">
    <property type="entry name" value="Zn peptidases"/>
    <property type="match status" value="1"/>
</dbReference>
<dbReference type="AlphaFoldDB" id="A0A5C4U276"/>
<dbReference type="Gene3D" id="3.30.70.360">
    <property type="match status" value="1"/>
</dbReference>
<dbReference type="GO" id="GO:0006508">
    <property type="term" value="P:proteolysis"/>
    <property type="evidence" value="ECO:0007669"/>
    <property type="project" value="UniProtKB-KW"/>
</dbReference>
<keyword evidence="3" id="KW-0378">Hydrolase</keyword>
<comment type="caution">
    <text evidence="5">The sequence shown here is derived from an EMBL/GenBank/DDBJ whole genome shotgun (WGS) entry which is preliminary data.</text>
</comment>
<dbReference type="Pfam" id="PF07687">
    <property type="entry name" value="M20_dimer"/>
    <property type="match status" value="1"/>
</dbReference>
<dbReference type="InterPro" id="IPR001261">
    <property type="entry name" value="ArgE/DapE_CS"/>
</dbReference>
<protein>
    <submittedName>
        <fullName evidence="5">Dipeptidase</fullName>
    </submittedName>
</protein>
<evidence type="ECO:0000256" key="2">
    <source>
        <dbReference type="ARBA" id="ARBA00022723"/>
    </source>
</evidence>
<name>A0A5C4U276_9CORY</name>
<dbReference type="RefSeq" id="WP_139466045.1">
    <property type="nucleotide sequence ID" value="NZ_VDHJ01000011.1"/>
</dbReference>
<evidence type="ECO:0000259" key="4">
    <source>
        <dbReference type="Pfam" id="PF07687"/>
    </source>
</evidence>
<reference evidence="5 6" key="1">
    <citation type="submission" date="2019-06" db="EMBL/GenBank/DDBJ databases">
        <authorList>
            <person name="Li J."/>
        </authorList>
    </citation>
    <scope>NUCLEOTIDE SEQUENCE [LARGE SCALE GENOMIC DNA]</scope>
    <source>
        <strain evidence="5 6">LMG 28165</strain>
    </source>
</reference>
<dbReference type="Proteomes" id="UP000312032">
    <property type="component" value="Unassembled WGS sequence"/>
</dbReference>
<dbReference type="Pfam" id="PF01546">
    <property type="entry name" value="Peptidase_M20"/>
    <property type="match status" value="1"/>
</dbReference>
<dbReference type="PROSITE" id="PS00758">
    <property type="entry name" value="ARGE_DAPE_CPG2_1"/>
    <property type="match status" value="1"/>
</dbReference>
<dbReference type="NCBIfam" id="NF005914">
    <property type="entry name" value="PRK07907.1"/>
    <property type="match status" value="1"/>
</dbReference>
<keyword evidence="6" id="KW-1185">Reference proteome</keyword>
<gene>
    <name evidence="5" type="ORF">FHE74_08295</name>
</gene>
<evidence type="ECO:0000313" key="6">
    <source>
        <dbReference type="Proteomes" id="UP000312032"/>
    </source>
</evidence>
<dbReference type="PANTHER" id="PTHR43270:SF12">
    <property type="entry name" value="SUCCINYL-DIAMINOPIMELATE DESUCCINYLASE"/>
    <property type="match status" value="1"/>
</dbReference>
<accession>A0A5C4U276</accession>
<sequence length="456" mass="47853">MTDATTDSIRSHVAGDRERIFQDLSEVCSFNSVHNEPGLEQDCAQARDWVVSALESAGLEVEQYPTSDGSTTVIGTRDVSENAPTVLLYSHYDVVPVGDRDAWISDPLTLTEREGRWYARGAADCKGNLVMHLAALRAVEAAGGPSVNLTVLIEGSEERGGAGLDNLISERPELFAADVILIADTGNAAVGEPTLTTSLRGGAQVDITVNTLKTPVHSGSFGGGAPDAVAALIRALDSLRDDAGRTVIDGVDTTGVWSGEAYDVDTFRTDASVLDGVELVGTEDDKIADLVWARPAVTVTGFTSTPVAESLNAVPATASARINLRVPVGLDPQDTADKLAAHLKAHVPFNAQVETNVFDVNPHFSTDTEGESTQLLTQCLAEAYGLEGAEKVGFIGSGASIPLTAVLQSAHPNAAIALYGVEEPLATIHSPNESVDPEEIVSIAAAEALFLLRFGK</sequence>
<keyword evidence="2" id="KW-0479">Metal-binding</keyword>
<dbReference type="GO" id="GO:0008233">
    <property type="term" value="F:peptidase activity"/>
    <property type="evidence" value="ECO:0007669"/>
    <property type="project" value="UniProtKB-KW"/>
</dbReference>
<organism evidence="5 6">
    <name type="scientific">Corynebacterium tapiri</name>
    <dbReference type="NCBI Taxonomy" id="1448266"/>
    <lineage>
        <taxon>Bacteria</taxon>
        <taxon>Bacillati</taxon>
        <taxon>Actinomycetota</taxon>
        <taxon>Actinomycetes</taxon>
        <taxon>Mycobacteriales</taxon>
        <taxon>Corynebacteriaceae</taxon>
        <taxon>Corynebacterium</taxon>
    </lineage>
</organism>
<dbReference type="PANTHER" id="PTHR43270">
    <property type="entry name" value="BETA-ALA-HIS DIPEPTIDASE"/>
    <property type="match status" value="1"/>
</dbReference>
<feature type="domain" description="Peptidase M20 dimerisation" evidence="4">
    <location>
        <begin position="198"/>
        <end position="347"/>
    </location>
</feature>
<dbReference type="OrthoDB" id="9761532at2"/>
<proteinExistence type="predicted"/>
<keyword evidence="1" id="KW-0645">Protease</keyword>
<dbReference type="InterPro" id="IPR011650">
    <property type="entry name" value="Peptidase_M20_dimer"/>
</dbReference>